<dbReference type="InterPro" id="IPR055259">
    <property type="entry name" value="YkvP/CgeB_Glyco_trans-like"/>
</dbReference>
<evidence type="ECO:0000313" key="3">
    <source>
        <dbReference type="Proteomes" id="UP001519288"/>
    </source>
</evidence>
<feature type="domain" description="Spore protein YkvP/CgeB glycosyl transferase-like" evidence="1">
    <location>
        <begin position="206"/>
        <end position="356"/>
    </location>
</feature>
<dbReference type="Pfam" id="PF13524">
    <property type="entry name" value="Glyco_trans_1_2"/>
    <property type="match status" value="1"/>
</dbReference>
<reference evidence="2 3" key="1">
    <citation type="submission" date="2021-03" db="EMBL/GenBank/DDBJ databases">
        <title>Genomic Encyclopedia of Type Strains, Phase IV (KMG-IV): sequencing the most valuable type-strain genomes for metagenomic binning, comparative biology and taxonomic classification.</title>
        <authorList>
            <person name="Goeker M."/>
        </authorList>
    </citation>
    <scope>NUCLEOTIDE SEQUENCE [LARGE SCALE GENOMIC DNA]</scope>
    <source>
        <strain evidence="2 3">DSM 26806</strain>
    </source>
</reference>
<evidence type="ECO:0000313" key="2">
    <source>
        <dbReference type="EMBL" id="MBP2002134.1"/>
    </source>
</evidence>
<comment type="caution">
    <text evidence="2">The sequence shown here is derived from an EMBL/GenBank/DDBJ whole genome shotgun (WGS) entry which is preliminary data.</text>
</comment>
<sequence length="361" mass="41588">MRNLLDEGRLDGYAPGFREGYRFGGCQAVLDDIPVEPLGRHHWRVLYIPQGFDAIDRSIMDALEQIAAECKVASAAEMVAEAATYQPDLVLVMNALHVFPADHAEHIQLVRQMGIRTAVWFVDDPYFTDDTALLCRHYDDVFTHEISAVSFYKEMGCPRVHYLPLAASSTLYSPQKTAPKYHFDVAFIGNAFWNRVALFDEMATFLKHKKVLIAGGFWERLTQKENLNPFVRSGWIPPEETARYYNGSRIVINIHRPTTVGMDNHNSRDLPGHSINPRTYEINACGTLQMTDIREGLKTYYRPGYDIETFNDAQDLMSKIEYYLAHEEERLQVAWRSLCTTRKYHTYPDRIRRLLDTSSSY</sequence>
<name>A0ABS4JK98_9BACL</name>
<organism evidence="2 3">
    <name type="scientific">Paenibacillus shirakamiensis</name>
    <dbReference type="NCBI Taxonomy" id="1265935"/>
    <lineage>
        <taxon>Bacteria</taxon>
        <taxon>Bacillati</taxon>
        <taxon>Bacillota</taxon>
        <taxon>Bacilli</taxon>
        <taxon>Bacillales</taxon>
        <taxon>Paenibacillaceae</taxon>
        <taxon>Paenibacillus</taxon>
    </lineage>
</organism>
<proteinExistence type="predicted"/>
<dbReference type="EMBL" id="JAGGLD010000006">
    <property type="protein sequence ID" value="MBP2002134.1"/>
    <property type="molecule type" value="Genomic_DNA"/>
</dbReference>
<gene>
    <name evidence="2" type="ORF">J2Z69_003191</name>
</gene>
<dbReference type="SUPFAM" id="SSF53756">
    <property type="entry name" value="UDP-Glycosyltransferase/glycogen phosphorylase"/>
    <property type="match status" value="1"/>
</dbReference>
<accession>A0ABS4JK98</accession>
<protein>
    <submittedName>
        <fullName evidence="2">Spore maturation protein CgeB</fullName>
    </submittedName>
</protein>
<keyword evidence="3" id="KW-1185">Reference proteome</keyword>
<dbReference type="Proteomes" id="UP001519288">
    <property type="component" value="Unassembled WGS sequence"/>
</dbReference>
<evidence type="ECO:0000259" key="1">
    <source>
        <dbReference type="Pfam" id="PF13524"/>
    </source>
</evidence>